<evidence type="ECO:0008006" key="4">
    <source>
        <dbReference type="Google" id="ProtNLM"/>
    </source>
</evidence>
<name>A0A117QB11_STRCK</name>
<evidence type="ECO:0000256" key="1">
    <source>
        <dbReference type="SAM" id="MobiDB-lite"/>
    </source>
</evidence>
<evidence type="ECO:0000313" key="3">
    <source>
        <dbReference type="Proteomes" id="UP000053398"/>
    </source>
</evidence>
<dbReference type="RefSeq" id="WP_059265748.1">
    <property type="nucleotide sequence ID" value="NZ_KQ948366.1"/>
</dbReference>
<proteinExistence type="predicted"/>
<gene>
    <name evidence="2" type="ORF">AQJ11_33820</name>
</gene>
<dbReference type="AlphaFoldDB" id="A0A117QB11"/>
<keyword evidence="3" id="KW-1185">Reference proteome</keyword>
<feature type="region of interest" description="Disordered" evidence="1">
    <location>
        <begin position="219"/>
        <end position="258"/>
    </location>
</feature>
<dbReference type="Proteomes" id="UP000053398">
    <property type="component" value="Unassembled WGS sequence"/>
</dbReference>
<accession>A0A117QB11</accession>
<evidence type="ECO:0000313" key="2">
    <source>
        <dbReference type="EMBL" id="KUN18431.1"/>
    </source>
</evidence>
<reference evidence="2 3" key="1">
    <citation type="submission" date="2015-10" db="EMBL/GenBank/DDBJ databases">
        <title>Draft genome sequence of Streptomyces corchorusii DSM 40340, type strain for the species Streptomyces corchorusii.</title>
        <authorList>
            <person name="Ruckert C."/>
            <person name="Winkler A."/>
            <person name="Kalinowski J."/>
            <person name="Kampfer P."/>
            <person name="Glaeser S."/>
        </authorList>
    </citation>
    <scope>NUCLEOTIDE SEQUENCE [LARGE SCALE GENOMIC DNA]</scope>
    <source>
        <strain evidence="2 3">DSM 40340</strain>
    </source>
</reference>
<comment type="caution">
    <text evidence="2">The sequence shown here is derived from an EMBL/GenBank/DDBJ whole genome shotgun (WGS) entry which is preliminary data.</text>
</comment>
<dbReference type="EMBL" id="LMWP01000043">
    <property type="protein sequence ID" value="KUN18431.1"/>
    <property type="molecule type" value="Genomic_DNA"/>
</dbReference>
<sequence length="258" mass="26336">MSTDAVGAGAFLAALAGAAPAPPADTRVPDGVWHLLTALYEELPGPAADGWARAVHGALRAGPPAGGLWAVHAWQAGAVLPLLAAAWPDDRSGALADLTALHRAAARAPVAYDSWRAALRPVLLRVYEAAYDRRSAYAEAHTNARDYALAHGHTPAEADAYGHQYAGLSTDANAASFAEAHARAVGDALAHAYAGDRAEPYAATYPAAQVRAVLRALERPAPPPSPGATGTVTGPGGAAQPAVTLADGLTDVLRPHGR</sequence>
<feature type="compositionally biased region" description="Low complexity" evidence="1">
    <location>
        <begin position="227"/>
        <end position="244"/>
    </location>
</feature>
<protein>
    <recommendedName>
        <fullName evidence="4">SpcZ</fullName>
    </recommendedName>
</protein>
<organism evidence="2 3">
    <name type="scientific">Streptomyces corchorusii</name>
    <name type="common">Streptomyces chibaensis</name>
    <dbReference type="NCBI Taxonomy" id="1903"/>
    <lineage>
        <taxon>Bacteria</taxon>
        <taxon>Bacillati</taxon>
        <taxon>Actinomycetota</taxon>
        <taxon>Actinomycetes</taxon>
        <taxon>Kitasatosporales</taxon>
        <taxon>Streptomycetaceae</taxon>
        <taxon>Streptomyces</taxon>
    </lineage>
</organism>